<dbReference type="CDD" id="cd09111">
    <property type="entry name" value="PLDc_ymdC_like_1"/>
    <property type="match status" value="1"/>
</dbReference>
<protein>
    <submittedName>
        <fullName evidence="2">Phospholipase D protein</fullName>
    </submittedName>
</protein>
<name>E1X3L5_HALMS</name>
<dbReference type="GO" id="GO:0032049">
    <property type="term" value="P:cardiolipin biosynthetic process"/>
    <property type="evidence" value="ECO:0007669"/>
    <property type="project" value="UniProtKB-ARBA"/>
</dbReference>
<feature type="domain" description="PLD phosphodiesterase" evidence="1">
    <location>
        <begin position="140"/>
        <end position="167"/>
    </location>
</feature>
<dbReference type="PROSITE" id="PS50035">
    <property type="entry name" value="PLD"/>
    <property type="match status" value="2"/>
</dbReference>
<proteinExistence type="predicted"/>
<dbReference type="Proteomes" id="UP000008963">
    <property type="component" value="Chromosome"/>
</dbReference>
<dbReference type="PIRSF" id="PIRSF000850">
    <property type="entry name" value="Phospholipase_D_PSS"/>
    <property type="match status" value="1"/>
</dbReference>
<dbReference type="EMBL" id="FQ312005">
    <property type="protein sequence ID" value="CBW26944.1"/>
    <property type="molecule type" value="Genomic_DNA"/>
</dbReference>
<accession>E1X3L5</accession>
<dbReference type="InterPro" id="IPR001736">
    <property type="entry name" value="PLipase_D/transphosphatidylase"/>
</dbReference>
<evidence type="ECO:0000313" key="2">
    <source>
        <dbReference type="EMBL" id="CBW26944.1"/>
    </source>
</evidence>
<dbReference type="eggNOG" id="COG1502">
    <property type="taxonomic scope" value="Bacteria"/>
</dbReference>
<dbReference type="PANTHER" id="PTHR21248">
    <property type="entry name" value="CARDIOLIPIN SYNTHASE"/>
    <property type="match status" value="1"/>
</dbReference>
<dbReference type="KEGG" id="bmx:BMS_2138"/>
<dbReference type="SUPFAM" id="SSF56024">
    <property type="entry name" value="Phospholipase D/nuclease"/>
    <property type="match status" value="2"/>
</dbReference>
<keyword evidence="3" id="KW-1185">Reference proteome</keyword>
<dbReference type="AlphaFoldDB" id="E1X3L5"/>
<dbReference type="Gene3D" id="3.30.870.10">
    <property type="entry name" value="Endonuclease Chain A"/>
    <property type="match status" value="2"/>
</dbReference>
<dbReference type="PANTHER" id="PTHR21248:SF12">
    <property type="entry name" value="CARDIOLIPIN SYNTHASE C"/>
    <property type="match status" value="1"/>
</dbReference>
<reference evidence="3" key="1">
    <citation type="journal article" date="2013" name="ISME J.">
        <title>A small predatory core genome in the divergent marine Bacteriovorax marinus SJ and the terrestrial Bdellovibrio bacteriovorus.</title>
        <authorList>
            <person name="Crossman L.C."/>
            <person name="Chen H."/>
            <person name="Cerdeno-Tarraga A.M."/>
            <person name="Brooks K."/>
            <person name="Quail M.A."/>
            <person name="Pineiro S.A."/>
            <person name="Hobley L."/>
            <person name="Sockett R.E."/>
            <person name="Bentley S.D."/>
            <person name="Parkhill J."/>
            <person name="Williams H.N."/>
            <person name="Stine O.C."/>
        </authorList>
    </citation>
    <scope>NUCLEOTIDE SEQUENCE [LARGE SCALE GENOMIC DNA]</scope>
    <source>
        <strain evidence="3">ATCC BAA-682 / DSM 15412 / SJ</strain>
    </source>
</reference>
<dbReference type="Pfam" id="PF13091">
    <property type="entry name" value="PLDc_2"/>
    <property type="match status" value="2"/>
</dbReference>
<dbReference type="STRING" id="862908.BMS_2138"/>
<feature type="domain" description="PLD phosphodiesterase" evidence="1">
    <location>
        <begin position="398"/>
        <end position="425"/>
    </location>
</feature>
<dbReference type="OrthoDB" id="9814092at2"/>
<organism evidence="2 3">
    <name type="scientific">Halobacteriovorax marinus (strain ATCC BAA-682 / DSM 15412 / SJ)</name>
    <name type="common">Bacteriovorax marinus</name>
    <dbReference type="NCBI Taxonomy" id="862908"/>
    <lineage>
        <taxon>Bacteria</taxon>
        <taxon>Pseudomonadati</taxon>
        <taxon>Bdellovibrionota</taxon>
        <taxon>Bacteriovoracia</taxon>
        <taxon>Bacteriovoracales</taxon>
        <taxon>Halobacteriovoraceae</taxon>
        <taxon>Halobacteriovorax</taxon>
    </lineage>
</organism>
<dbReference type="InterPro" id="IPR025202">
    <property type="entry name" value="PLD-like_dom"/>
</dbReference>
<evidence type="ECO:0000259" key="1">
    <source>
        <dbReference type="PROSITE" id="PS50035"/>
    </source>
</evidence>
<dbReference type="GO" id="GO:0030572">
    <property type="term" value="F:phosphatidyltransferase activity"/>
    <property type="evidence" value="ECO:0007669"/>
    <property type="project" value="UniProtKB-ARBA"/>
</dbReference>
<dbReference type="PATRIC" id="fig|862908.3.peg.2032"/>
<dbReference type="SMART" id="SM00155">
    <property type="entry name" value="PLDc"/>
    <property type="match status" value="2"/>
</dbReference>
<dbReference type="HOGENOM" id="CLU_542648_0_0_7"/>
<dbReference type="RefSeq" id="WP_014244722.1">
    <property type="nucleotide sequence ID" value="NC_016620.1"/>
</dbReference>
<gene>
    <name evidence="2" type="ordered locus">BMS_2138</name>
</gene>
<evidence type="ECO:0000313" key="3">
    <source>
        <dbReference type="Proteomes" id="UP000008963"/>
    </source>
</evidence>
<sequence>MFRSPLLITFFFLVLGLQFSHASNGGLDRSDSDFDVRSENPQKVLILNDGYSALEKRLELIEKATKTIDLETFIWRADDSGQMLTHALIKKARKGVKIRLLIDNFVGAKDYTEFIAHELRKEGIEVRYYNPTPLFRVVEAQWRNHKKSLTIDSKETIIGGRNIGDEYFDLSPEYNFVDRDVWIEGDLVDAVELSFESIWTSKESVAVKRKKMPEKNDIQYRRNSRTARGRAKYKSDLRAWTKKEDFAKSFVSLDNERVDLREKIRNLSILHAHGQFYGECTNASFVSDRPLSHDTGKTKRILKKEIYKRINESKSSLQIESPYFIVNDETETTLKNALKRGVKTTLLTNYLYSTDAIYVSAAFNSIANEWLDTGMDIFLYGGDTQTDYQTINHEVQYSRWGTHAKSVVFDYSSIMIGSFNFDPRSYNFSAELAFFCDGNRPLADSLRFDIEQRERDSILITKKDLEEDPDSIDERLFHRVGFGKKVLYYLLKGPSNLFDFML</sequence>